<evidence type="ECO:0000313" key="2">
    <source>
        <dbReference type="Proteomes" id="UP000626092"/>
    </source>
</evidence>
<dbReference type="AlphaFoldDB" id="A0A834GKM1"/>
<organism evidence="1 2">
    <name type="scientific">Rhododendron simsii</name>
    <name type="common">Sims's rhododendron</name>
    <dbReference type="NCBI Taxonomy" id="118357"/>
    <lineage>
        <taxon>Eukaryota</taxon>
        <taxon>Viridiplantae</taxon>
        <taxon>Streptophyta</taxon>
        <taxon>Embryophyta</taxon>
        <taxon>Tracheophyta</taxon>
        <taxon>Spermatophyta</taxon>
        <taxon>Magnoliopsida</taxon>
        <taxon>eudicotyledons</taxon>
        <taxon>Gunneridae</taxon>
        <taxon>Pentapetalae</taxon>
        <taxon>asterids</taxon>
        <taxon>Ericales</taxon>
        <taxon>Ericaceae</taxon>
        <taxon>Ericoideae</taxon>
        <taxon>Rhodoreae</taxon>
        <taxon>Rhododendron</taxon>
    </lineage>
</organism>
<dbReference type="EMBL" id="WJXA01000009">
    <property type="protein sequence ID" value="KAF7132788.1"/>
    <property type="molecule type" value="Genomic_DNA"/>
</dbReference>
<dbReference type="Proteomes" id="UP000626092">
    <property type="component" value="Unassembled WGS sequence"/>
</dbReference>
<proteinExistence type="predicted"/>
<evidence type="ECO:0000313" key="1">
    <source>
        <dbReference type="EMBL" id="KAF7132788.1"/>
    </source>
</evidence>
<sequence>MGRRAICSLGGRRSPASSPGCLSSFLFCFTGVPVWAIRCHGFTVAGALFNCLWGLQLSGLTTVGWRMAVVSPCICFVLGGEGFCRSGVVGSQQRRLPIFFGIYD</sequence>
<gene>
    <name evidence="1" type="ORF">RHSIM_Rhsim09G0092500</name>
</gene>
<name>A0A834GKM1_RHOSS</name>
<protein>
    <submittedName>
        <fullName evidence="1">Uncharacterized protein</fullName>
    </submittedName>
</protein>
<accession>A0A834GKM1</accession>
<reference evidence="1" key="1">
    <citation type="submission" date="2019-11" db="EMBL/GenBank/DDBJ databases">
        <authorList>
            <person name="Liu Y."/>
            <person name="Hou J."/>
            <person name="Li T.-Q."/>
            <person name="Guan C.-H."/>
            <person name="Wu X."/>
            <person name="Wu H.-Z."/>
            <person name="Ling F."/>
            <person name="Zhang R."/>
            <person name="Shi X.-G."/>
            <person name="Ren J.-P."/>
            <person name="Chen E.-F."/>
            <person name="Sun J.-M."/>
        </authorList>
    </citation>
    <scope>NUCLEOTIDE SEQUENCE</scope>
    <source>
        <strain evidence="1">Adult_tree_wgs_1</strain>
        <tissue evidence="1">Leaves</tissue>
    </source>
</reference>
<dbReference type="OrthoDB" id="10392697at2759"/>
<keyword evidence="2" id="KW-1185">Reference proteome</keyword>
<comment type="caution">
    <text evidence="1">The sequence shown here is derived from an EMBL/GenBank/DDBJ whole genome shotgun (WGS) entry which is preliminary data.</text>
</comment>